<dbReference type="EMBL" id="CP015118">
    <property type="protein sequence ID" value="ARN23545.1"/>
    <property type="molecule type" value="Genomic_DNA"/>
</dbReference>
<gene>
    <name evidence="2" type="ORF">A4W93_28650</name>
</gene>
<sequence>MGGLGGGQGGGLLSSIGGIVGGIFGGPIGAAIGGAIGNLVQDAVGQAANNTVDHLQKESGMPPFLAKEVKNAIKEAIAESKDKNVSPDAKHCVDNDKGVQDWCKDFIDELTKTMIKNVKDELDKKDGCGQSSEGGSKQGAKSWLQALAEGMGKTLGQKASKMVELSQKMGDLSDKQAANATKAADGAKNETSAEQKQADAQQAQADAAAFTKTQTELQGVSQEFSLLQSAFSNALKSIGEGLSQMGRKG</sequence>
<evidence type="ECO:0000313" key="2">
    <source>
        <dbReference type="EMBL" id="ARN23545.1"/>
    </source>
</evidence>
<evidence type="ECO:0000313" key="3">
    <source>
        <dbReference type="Proteomes" id="UP000193427"/>
    </source>
</evidence>
<feature type="compositionally biased region" description="Low complexity" evidence="1">
    <location>
        <begin position="175"/>
        <end position="184"/>
    </location>
</feature>
<organism evidence="2 3">
    <name type="scientific">Piscinibacter gummiphilus</name>
    <dbReference type="NCBI Taxonomy" id="946333"/>
    <lineage>
        <taxon>Bacteria</taxon>
        <taxon>Pseudomonadati</taxon>
        <taxon>Pseudomonadota</taxon>
        <taxon>Betaproteobacteria</taxon>
        <taxon>Burkholderiales</taxon>
        <taxon>Sphaerotilaceae</taxon>
        <taxon>Piscinibacter</taxon>
    </lineage>
</organism>
<proteinExistence type="predicted"/>
<dbReference type="AlphaFoldDB" id="A0A1W6LH15"/>
<dbReference type="STRING" id="946333.A4W93_28650"/>
<feature type="region of interest" description="Disordered" evidence="1">
    <location>
        <begin position="173"/>
        <end position="204"/>
    </location>
</feature>
<reference evidence="2 3" key="1">
    <citation type="submission" date="2016-04" db="EMBL/GenBank/DDBJ databases">
        <title>Complete genome sequence of natural rubber-degrading, novel Gram-negative bacterium, Rhizobacter gummiphilus strain NS21.</title>
        <authorList>
            <person name="Tabata M."/>
            <person name="Kasai D."/>
            <person name="Fukuda M."/>
        </authorList>
    </citation>
    <scope>NUCLEOTIDE SEQUENCE [LARGE SCALE GENOMIC DNA]</scope>
    <source>
        <strain evidence="2 3">NS21</strain>
    </source>
</reference>
<name>A0A1W6LH15_9BURK</name>
<dbReference type="Proteomes" id="UP000193427">
    <property type="component" value="Chromosome"/>
</dbReference>
<protein>
    <submittedName>
        <fullName evidence="2">Uncharacterized protein</fullName>
    </submittedName>
</protein>
<feature type="compositionally biased region" description="Basic and acidic residues" evidence="1">
    <location>
        <begin position="185"/>
        <end position="197"/>
    </location>
</feature>
<keyword evidence="3" id="KW-1185">Reference proteome</keyword>
<dbReference type="KEGG" id="rgu:A4W93_28650"/>
<evidence type="ECO:0000256" key="1">
    <source>
        <dbReference type="SAM" id="MobiDB-lite"/>
    </source>
</evidence>
<accession>A0A1W6LH15</accession>